<keyword evidence="2" id="KW-1185">Reference proteome</keyword>
<evidence type="ECO:0000313" key="1">
    <source>
        <dbReference type="EMBL" id="MQM23960.1"/>
    </source>
</evidence>
<dbReference type="Proteomes" id="UP000652761">
    <property type="component" value="Unassembled WGS sequence"/>
</dbReference>
<protein>
    <submittedName>
        <fullName evidence="1">Uncharacterized protein</fullName>
    </submittedName>
</protein>
<reference evidence="1" key="1">
    <citation type="submission" date="2017-07" db="EMBL/GenBank/DDBJ databases">
        <title>Taro Niue Genome Assembly and Annotation.</title>
        <authorList>
            <person name="Atibalentja N."/>
            <person name="Keating K."/>
            <person name="Fields C.J."/>
        </authorList>
    </citation>
    <scope>NUCLEOTIDE SEQUENCE</scope>
    <source>
        <strain evidence="1">Niue_2</strain>
        <tissue evidence="1">Leaf</tissue>
    </source>
</reference>
<organism evidence="1 2">
    <name type="scientific">Colocasia esculenta</name>
    <name type="common">Wild taro</name>
    <name type="synonym">Arum esculentum</name>
    <dbReference type="NCBI Taxonomy" id="4460"/>
    <lineage>
        <taxon>Eukaryota</taxon>
        <taxon>Viridiplantae</taxon>
        <taxon>Streptophyta</taxon>
        <taxon>Embryophyta</taxon>
        <taxon>Tracheophyta</taxon>
        <taxon>Spermatophyta</taxon>
        <taxon>Magnoliopsida</taxon>
        <taxon>Liliopsida</taxon>
        <taxon>Araceae</taxon>
        <taxon>Aroideae</taxon>
        <taxon>Colocasieae</taxon>
        <taxon>Colocasia</taxon>
    </lineage>
</organism>
<name>A0A843XYG8_COLES</name>
<sequence>MEFSSQCCPISPVFSLPLSALVPETCRGARHGAAAWQGCVRGGTDVCGSRPRGVSEVWRGFACGPSTLWRSEVAMLVVRLRSHKVAPVLSL</sequence>
<evidence type="ECO:0000313" key="2">
    <source>
        <dbReference type="Proteomes" id="UP000652761"/>
    </source>
</evidence>
<comment type="caution">
    <text evidence="1">The sequence shown here is derived from an EMBL/GenBank/DDBJ whole genome shotgun (WGS) entry which is preliminary data.</text>
</comment>
<proteinExistence type="predicted"/>
<gene>
    <name evidence="1" type="ORF">Taro_057030</name>
</gene>
<accession>A0A843XYG8</accession>
<dbReference type="AlphaFoldDB" id="A0A843XYG8"/>
<dbReference type="EMBL" id="NMUH01018862">
    <property type="protein sequence ID" value="MQM23960.1"/>
    <property type="molecule type" value="Genomic_DNA"/>
</dbReference>